<dbReference type="Pfam" id="PF00400">
    <property type="entry name" value="WD40"/>
    <property type="match status" value="1"/>
</dbReference>
<dbReference type="InterPro" id="IPR036322">
    <property type="entry name" value="WD40_repeat_dom_sf"/>
</dbReference>
<dbReference type="SUPFAM" id="SSF50978">
    <property type="entry name" value="WD40 repeat-like"/>
    <property type="match status" value="1"/>
</dbReference>
<dbReference type="SMART" id="SM00320">
    <property type="entry name" value="WD40"/>
    <property type="match status" value="3"/>
</dbReference>
<feature type="repeat" description="WD" evidence="1">
    <location>
        <begin position="12"/>
        <end position="46"/>
    </location>
</feature>
<keyword evidence="3" id="KW-1185">Reference proteome</keyword>
<reference evidence="2" key="1">
    <citation type="submission" date="2022-08" db="EMBL/GenBank/DDBJ databases">
        <authorList>
            <consortium name="DOE Joint Genome Institute"/>
            <person name="Min B."/>
            <person name="Riley R."/>
            <person name="Sierra-Patev S."/>
            <person name="Naranjo-Ortiz M."/>
            <person name="Looney B."/>
            <person name="Konkel Z."/>
            <person name="Slot J.C."/>
            <person name="Sakamoto Y."/>
            <person name="Steenwyk J.L."/>
            <person name="Rokas A."/>
            <person name="Carro J."/>
            <person name="Camarero S."/>
            <person name="Ferreira P."/>
            <person name="Molpeceres G."/>
            <person name="Ruiz-Duenas F.J."/>
            <person name="Serrano A."/>
            <person name="Henrissat B."/>
            <person name="Drula E."/>
            <person name="Hughes K.W."/>
            <person name="Mata J.L."/>
            <person name="Ishikawa N.K."/>
            <person name="Vargas-Isla R."/>
            <person name="Ushijima S."/>
            <person name="Smith C.A."/>
            <person name="Ahrendt S."/>
            <person name="Andreopoulos W."/>
            <person name="He G."/>
            <person name="Labutti K."/>
            <person name="Lipzen A."/>
            <person name="Ng V."/>
            <person name="Sandor L."/>
            <person name="Barry K."/>
            <person name="Martinez A.T."/>
            <person name="Xiao Y."/>
            <person name="Gibbons J.G."/>
            <person name="Terashima K."/>
            <person name="Hibbett D.S."/>
            <person name="Grigoriev I.V."/>
        </authorList>
    </citation>
    <scope>NUCLEOTIDE SEQUENCE</scope>
    <source>
        <strain evidence="2">TFB10291</strain>
    </source>
</reference>
<dbReference type="AlphaFoldDB" id="A0AA38KW87"/>
<keyword evidence="1" id="KW-0853">WD repeat</keyword>
<dbReference type="InterPro" id="IPR015943">
    <property type="entry name" value="WD40/YVTN_repeat-like_dom_sf"/>
</dbReference>
<accession>A0AA38KW87</accession>
<dbReference type="PROSITE" id="PS50082">
    <property type="entry name" value="WD_REPEATS_2"/>
    <property type="match status" value="1"/>
</dbReference>
<gene>
    <name evidence="2" type="ORF">GGU10DRAFT_381323</name>
</gene>
<organism evidence="2 3">
    <name type="scientific">Lentinula aff. detonsa</name>
    <dbReference type="NCBI Taxonomy" id="2804958"/>
    <lineage>
        <taxon>Eukaryota</taxon>
        <taxon>Fungi</taxon>
        <taxon>Dikarya</taxon>
        <taxon>Basidiomycota</taxon>
        <taxon>Agaricomycotina</taxon>
        <taxon>Agaricomycetes</taxon>
        <taxon>Agaricomycetidae</taxon>
        <taxon>Agaricales</taxon>
        <taxon>Marasmiineae</taxon>
        <taxon>Omphalotaceae</taxon>
        <taxon>Lentinula</taxon>
    </lineage>
</organism>
<protein>
    <submittedName>
        <fullName evidence="2">WD40-repeat-containing domain protein</fullName>
    </submittedName>
</protein>
<name>A0AA38KW87_9AGAR</name>
<proteinExistence type="predicted"/>
<dbReference type="InterPro" id="IPR001680">
    <property type="entry name" value="WD40_rpt"/>
</dbReference>
<evidence type="ECO:0000313" key="2">
    <source>
        <dbReference type="EMBL" id="KAJ3780023.1"/>
    </source>
</evidence>
<comment type="caution">
    <text evidence="2">The sequence shown here is derived from an EMBL/GenBank/DDBJ whole genome shotgun (WGS) entry which is preliminary data.</text>
</comment>
<dbReference type="Gene3D" id="2.130.10.10">
    <property type="entry name" value="YVTN repeat-like/Quinoprotein amine dehydrogenase"/>
    <property type="match status" value="1"/>
</dbReference>
<evidence type="ECO:0000256" key="1">
    <source>
        <dbReference type="PROSITE-ProRule" id="PRU00221"/>
    </source>
</evidence>
<evidence type="ECO:0000313" key="3">
    <source>
        <dbReference type="Proteomes" id="UP001163798"/>
    </source>
</evidence>
<dbReference type="Proteomes" id="UP001163798">
    <property type="component" value="Unassembled WGS sequence"/>
</dbReference>
<sequence>MLGPSYSLLGSVKALDNSINTLAFSKDGRYLASGGDDMCVHVYDVRRNLSVIWTYRSKSPFTTVIWHRDYLFAGNSDGEILMLRPTAYWFQKGCEQLIAELYNPIHSLEFDQIGNQLLVCSGSRTTLLVERKSRQWKLRCHFDSPGSFSEIPEFGEPDGFEEPPVLATSAHFLEEKGCIVVGYLHHGLWKYQTEDGTSVLVWGPDEKIGSTALSPDGTALVATNIRSGLD</sequence>
<dbReference type="EMBL" id="MU793975">
    <property type="protein sequence ID" value="KAJ3780023.1"/>
    <property type="molecule type" value="Genomic_DNA"/>
</dbReference>
<dbReference type="PROSITE" id="PS50294">
    <property type="entry name" value="WD_REPEATS_REGION"/>
    <property type="match status" value="1"/>
</dbReference>